<proteinExistence type="predicted"/>
<dbReference type="Pfam" id="PF00531">
    <property type="entry name" value="Death"/>
    <property type="match status" value="1"/>
</dbReference>
<organism evidence="3 4">
    <name type="scientific">Capitella teleta</name>
    <name type="common">Polychaete worm</name>
    <dbReference type="NCBI Taxonomy" id="283909"/>
    <lineage>
        <taxon>Eukaryota</taxon>
        <taxon>Metazoa</taxon>
        <taxon>Spiralia</taxon>
        <taxon>Lophotrochozoa</taxon>
        <taxon>Annelida</taxon>
        <taxon>Polychaeta</taxon>
        <taxon>Sedentaria</taxon>
        <taxon>Scolecida</taxon>
        <taxon>Capitellidae</taxon>
        <taxon>Capitella</taxon>
    </lineage>
</organism>
<protein>
    <recommendedName>
        <fullName evidence="2">Death domain-containing protein</fullName>
    </recommendedName>
</protein>
<name>X1ZK55_CAPTE</name>
<dbReference type="InterPro" id="IPR011029">
    <property type="entry name" value="DEATH-like_dom_sf"/>
</dbReference>
<evidence type="ECO:0000256" key="1">
    <source>
        <dbReference type="SAM" id="SignalP"/>
    </source>
</evidence>
<evidence type="ECO:0000259" key="2">
    <source>
        <dbReference type="PROSITE" id="PS50017"/>
    </source>
</evidence>
<feature type="chain" id="PRO_5004948411" description="Death domain-containing protein" evidence="1">
    <location>
        <begin position="22"/>
        <end position="125"/>
    </location>
</feature>
<reference evidence="3" key="3">
    <citation type="submission" date="2015-06" db="UniProtKB">
        <authorList>
            <consortium name="EnsemblMetazoa"/>
        </authorList>
    </citation>
    <scope>IDENTIFICATION</scope>
</reference>
<dbReference type="HOGENOM" id="CLU_1994770_0_0_1"/>
<dbReference type="OMA" id="CKIAIKY"/>
<dbReference type="OrthoDB" id="6066069at2759"/>
<feature type="domain" description="Death" evidence="2">
    <location>
        <begin position="71"/>
        <end position="109"/>
    </location>
</feature>
<keyword evidence="4" id="KW-1185">Reference proteome</keyword>
<dbReference type="EnsemblMetazoa" id="CapteT187334">
    <property type="protein sequence ID" value="CapteP187334"/>
    <property type="gene ID" value="CapteG187334"/>
</dbReference>
<evidence type="ECO:0000313" key="4">
    <source>
        <dbReference type="Proteomes" id="UP000014760"/>
    </source>
</evidence>
<dbReference type="InterPro" id="IPR000488">
    <property type="entry name" value="Death_dom"/>
</dbReference>
<dbReference type="GO" id="GO:0007165">
    <property type="term" value="P:signal transduction"/>
    <property type="evidence" value="ECO:0007669"/>
    <property type="project" value="InterPro"/>
</dbReference>
<keyword evidence="1" id="KW-0732">Signal</keyword>
<dbReference type="SUPFAM" id="SSF47986">
    <property type="entry name" value="DEATH domain"/>
    <property type="match status" value="1"/>
</dbReference>
<evidence type="ECO:0000313" key="3">
    <source>
        <dbReference type="EnsemblMetazoa" id="CapteP187334"/>
    </source>
</evidence>
<dbReference type="Proteomes" id="UP000014760">
    <property type="component" value="Unassembled WGS sequence"/>
</dbReference>
<accession>X1ZK55</accession>
<dbReference type="PROSITE" id="PS50017">
    <property type="entry name" value="DEATH_DOMAIN"/>
    <property type="match status" value="1"/>
</dbReference>
<dbReference type="EMBL" id="AMQN01000136">
    <property type="status" value="NOT_ANNOTATED_CDS"/>
    <property type="molecule type" value="Genomic_DNA"/>
</dbReference>
<dbReference type="AlphaFoldDB" id="X1ZK55"/>
<reference evidence="4" key="1">
    <citation type="submission" date="2012-12" db="EMBL/GenBank/DDBJ databases">
        <authorList>
            <person name="Hellsten U."/>
            <person name="Grimwood J."/>
            <person name="Chapman J.A."/>
            <person name="Shapiro H."/>
            <person name="Aerts A."/>
            <person name="Otillar R.P."/>
            <person name="Terry A.Y."/>
            <person name="Boore J.L."/>
            <person name="Simakov O."/>
            <person name="Marletaz F."/>
            <person name="Cho S.-J."/>
            <person name="Edsinger-Gonzales E."/>
            <person name="Havlak P."/>
            <person name="Kuo D.-H."/>
            <person name="Larsson T."/>
            <person name="Lv J."/>
            <person name="Arendt D."/>
            <person name="Savage R."/>
            <person name="Osoegawa K."/>
            <person name="de Jong P."/>
            <person name="Lindberg D.R."/>
            <person name="Seaver E.C."/>
            <person name="Weisblat D.A."/>
            <person name="Putnam N.H."/>
            <person name="Grigoriev I.V."/>
            <person name="Rokhsar D.S."/>
        </authorList>
    </citation>
    <scope>NUCLEOTIDE SEQUENCE</scope>
    <source>
        <strain evidence="4">I ESC-2004</strain>
    </source>
</reference>
<dbReference type="Gene3D" id="1.10.533.10">
    <property type="entry name" value="Death Domain, Fas"/>
    <property type="match status" value="1"/>
</dbReference>
<feature type="signal peptide" evidence="1">
    <location>
        <begin position="1"/>
        <end position="21"/>
    </location>
</feature>
<sequence>MAAFSCKLILIVLTLVNLSESTFDINEAELVKVAQHLKAGECRKLYATLHYRRMNLDGFSGMEVPELDCLSLLTKWNEKESENKSFQLLALRLTQLGHKDIADTLSSDIFEQESQEMREAFKKFE</sequence>
<reference evidence="4" key="2">
    <citation type="journal article" date="2013" name="Nature">
        <title>Insights into bilaterian evolution from three spiralian genomes.</title>
        <authorList>
            <person name="Simakov O."/>
            <person name="Marletaz F."/>
            <person name="Cho S.J."/>
            <person name="Edsinger-Gonzales E."/>
            <person name="Havlak P."/>
            <person name="Hellsten U."/>
            <person name="Kuo D.H."/>
            <person name="Larsson T."/>
            <person name="Lv J."/>
            <person name="Arendt D."/>
            <person name="Savage R."/>
            <person name="Osoegawa K."/>
            <person name="de Jong P."/>
            <person name="Grimwood J."/>
            <person name="Chapman J.A."/>
            <person name="Shapiro H."/>
            <person name="Aerts A."/>
            <person name="Otillar R.P."/>
            <person name="Terry A.Y."/>
            <person name="Boore J.L."/>
            <person name="Grigoriev I.V."/>
            <person name="Lindberg D.R."/>
            <person name="Seaver E.C."/>
            <person name="Weisblat D.A."/>
            <person name="Putnam N.H."/>
            <person name="Rokhsar D.S."/>
        </authorList>
    </citation>
    <scope>NUCLEOTIDE SEQUENCE</scope>
    <source>
        <strain evidence="4">I ESC-2004</strain>
    </source>
</reference>